<dbReference type="Gene3D" id="3.20.20.70">
    <property type="entry name" value="Aldolase class I"/>
    <property type="match status" value="1"/>
</dbReference>
<comment type="catalytic activity">
    <reaction evidence="1 9 11">
        <text>1-(5-phospho-beta-D-ribosyl)-5-[(5-phospho-beta-D-ribosylamino)methylideneamino]imidazole-4-carboxamide = 5-[(5-phospho-1-deoxy-D-ribulos-1-ylimino)methylamino]-1-(5-phospho-beta-D-ribosyl)imidazole-4-carboxamide</text>
        <dbReference type="Rhea" id="RHEA:15469"/>
        <dbReference type="ChEBI" id="CHEBI:58435"/>
        <dbReference type="ChEBI" id="CHEBI:58525"/>
        <dbReference type="EC" id="5.3.1.16"/>
    </reaction>
</comment>
<dbReference type="InterPro" id="IPR023016">
    <property type="entry name" value="HisA/PriA"/>
</dbReference>
<evidence type="ECO:0000256" key="3">
    <source>
        <dbReference type="ARBA" id="ARBA00005133"/>
    </source>
</evidence>
<keyword evidence="6 9" id="KW-0028">Amino-acid biosynthesis</keyword>
<dbReference type="CDD" id="cd04732">
    <property type="entry name" value="HisA"/>
    <property type="match status" value="1"/>
</dbReference>
<dbReference type="GO" id="GO:0003949">
    <property type="term" value="F:1-(5-phosphoribosyl)-5-[(5-phosphoribosylamino)methylideneamino]imidazole-4-carboxamide isomerase activity"/>
    <property type="evidence" value="ECO:0007669"/>
    <property type="project" value="UniProtKB-EC"/>
</dbReference>
<evidence type="ECO:0000256" key="4">
    <source>
        <dbReference type="ARBA" id="ARBA00009667"/>
    </source>
</evidence>
<dbReference type="EMBL" id="CAJHOE010000004">
    <property type="protein sequence ID" value="CAD7288804.1"/>
    <property type="molecule type" value="Genomic_DNA"/>
</dbReference>
<dbReference type="Proteomes" id="UP000789359">
    <property type="component" value="Unassembled WGS sequence"/>
</dbReference>
<dbReference type="InterPro" id="IPR006062">
    <property type="entry name" value="His_biosynth"/>
</dbReference>
<comment type="pathway">
    <text evidence="3 9 11">Amino-acid biosynthesis; L-histidine biosynthesis; L-histidine from 5-phospho-alpha-D-ribose 1-diphosphate: step 4/9.</text>
</comment>
<keyword evidence="8 9" id="KW-0413">Isomerase</keyword>
<evidence type="ECO:0000256" key="7">
    <source>
        <dbReference type="ARBA" id="ARBA00023102"/>
    </source>
</evidence>
<dbReference type="RefSeq" id="WP_230057270.1">
    <property type="nucleotide sequence ID" value="NZ_CAJHOE010000004.1"/>
</dbReference>
<dbReference type="InterPro" id="IPR006063">
    <property type="entry name" value="HisA_bact_arch"/>
</dbReference>
<dbReference type="InterPro" id="IPR011060">
    <property type="entry name" value="RibuloseP-bd_barrel"/>
</dbReference>
<name>A0ABM8Q784_9BACT</name>
<dbReference type="PANTHER" id="PTHR43090:SF2">
    <property type="entry name" value="1-(5-PHOSPHORIBOSYL)-5-[(5-PHOSPHORIBOSYLAMINO)METHYLIDENEAMINO] IMIDAZOLE-4-CARBOXAMIDE ISOMERASE"/>
    <property type="match status" value="1"/>
</dbReference>
<evidence type="ECO:0000313" key="13">
    <source>
        <dbReference type="Proteomes" id="UP000789359"/>
    </source>
</evidence>
<dbReference type="HAMAP" id="MF_01014">
    <property type="entry name" value="HisA"/>
    <property type="match status" value="1"/>
</dbReference>
<organism evidence="12 13">
    <name type="scientific">Campylobacter suis</name>
    <dbReference type="NCBI Taxonomy" id="2790657"/>
    <lineage>
        <taxon>Bacteria</taxon>
        <taxon>Pseudomonadati</taxon>
        <taxon>Campylobacterota</taxon>
        <taxon>Epsilonproteobacteria</taxon>
        <taxon>Campylobacterales</taxon>
        <taxon>Campylobacteraceae</taxon>
        <taxon>Campylobacter</taxon>
    </lineage>
</organism>
<dbReference type="SUPFAM" id="SSF51366">
    <property type="entry name" value="Ribulose-phoshate binding barrel"/>
    <property type="match status" value="1"/>
</dbReference>
<protein>
    <recommendedName>
        <fullName evidence="9 11">1-(5-phosphoribosyl)-5-[(5-phosphoribosylamino)methylideneamino] imidazole-4-carboxamide isomerase</fullName>
        <ecNumber evidence="9 11">5.3.1.16</ecNumber>
    </recommendedName>
    <alternativeName>
        <fullName evidence="9">Phosphoribosylformimino-5-aminoimidazole carboxamide ribotide isomerase</fullName>
    </alternativeName>
</protein>
<evidence type="ECO:0000313" key="12">
    <source>
        <dbReference type="EMBL" id="CAD7288804.1"/>
    </source>
</evidence>
<comment type="similarity">
    <text evidence="4 9 10">Belongs to the HisA/HisF family.</text>
</comment>
<gene>
    <name evidence="9 12" type="primary">hisA</name>
    <name evidence="12" type="ORF">LMG8286_01528</name>
</gene>
<dbReference type="InterPro" id="IPR013785">
    <property type="entry name" value="Aldolase_TIM"/>
</dbReference>
<sequence>MEIFPAIDLKDGKAVRLSKGDMATAKVYSDRPWELAKEFEQMGAKWLHVVDLDGAFAGDVINFEVIKKIVSSTNLQVQVGGGIRDEGRINRYLDMGVSRVILGSVALKDPNFVREMAKAYPIVVGIDAKNGYVATEGWADVSDMPAVDLAREFANAGVRAIICTDISKDGMLGGVNLDFTLQIARTSGVETIASGGVSSFEDVLELKNSSEMGGVIVGKAFYEGKIDLKRAFKSLL</sequence>
<evidence type="ECO:0000256" key="1">
    <source>
        <dbReference type="ARBA" id="ARBA00000901"/>
    </source>
</evidence>
<feature type="active site" description="Proton donor" evidence="9">
    <location>
        <position position="127"/>
    </location>
</feature>
<proteinExistence type="inferred from homology"/>
<dbReference type="Pfam" id="PF00977">
    <property type="entry name" value="His_biosynth"/>
    <property type="match status" value="1"/>
</dbReference>
<keyword evidence="5 9" id="KW-0963">Cytoplasm</keyword>
<accession>A0ABM8Q784</accession>
<evidence type="ECO:0000256" key="2">
    <source>
        <dbReference type="ARBA" id="ARBA00004496"/>
    </source>
</evidence>
<dbReference type="EC" id="5.3.1.16" evidence="9 11"/>
<evidence type="ECO:0000256" key="10">
    <source>
        <dbReference type="RuleBase" id="RU003657"/>
    </source>
</evidence>
<feature type="active site" description="Proton acceptor" evidence="9">
    <location>
        <position position="8"/>
    </location>
</feature>
<dbReference type="InterPro" id="IPR044524">
    <property type="entry name" value="Isoase_HisA-like"/>
</dbReference>
<evidence type="ECO:0000256" key="5">
    <source>
        <dbReference type="ARBA" id="ARBA00022490"/>
    </source>
</evidence>
<keyword evidence="13" id="KW-1185">Reference proteome</keyword>
<evidence type="ECO:0000256" key="6">
    <source>
        <dbReference type="ARBA" id="ARBA00022605"/>
    </source>
</evidence>
<dbReference type="PANTHER" id="PTHR43090">
    <property type="entry name" value="1-(5-PHOSPHORIBOSYL)-5-[(5-PHOSPHORIBOSYLAMINO)METHYLIDENEAMINO] IMIDAZOLE-4-CARBOXAMIDE ISOMERASE"/>
    <property type="match status" value="1"/>
</dbReference>
<dbReference type="NCBIfam" id="TIGR00007">
    <property type="entry name" value="1-(5-phosphoribosyl)-5-[(5-phosphoribosylamino)methylideneamino]imidazole-4-carboxamide isomerase"/>
    <property type="match status" value="1"/>
</dbReference>
<reference evidence="12 13" key="1">
    <citation type="submission" date="2020-11" db="EMBL/GenBank/DDBJ databases">
        <authorList>
            <person name="Peeters C."/>
        </authorList>
    </citation>
    <scope>NUCLEOTIDE SEQUENCE [LARGE SCALE GENOMIC DNA]</scope>
    <source>
        <strain evidence="12 13">LMG 8286</strain>
    </source>
</reference>
<evidence type="ECO:0000256" key="9">
    <source>
        <dbReference type="HAMAP-Rule" id="MF_01014"/>
    </source>
</evidence>
<evidence type="ECO:0000256" key="11">
    <source>
        <dbReference type="RuleBase" id="RU003658"/>
    </source>
</evidence>
<comment type="subcellular location">
    <subcellularLocation>
        <location evidence="2 9 11">Cytoplasm</location>
    </subcellularLocation>
</comment>
<evidence type="ECO:0000256" key="8">
    <source>
        <dbReference type="ARBA" id="ARBA00023235"/>
    </source>
</evidence>
<keyword evidence="7 9" id="KW-0368">Histidine biosynthesis</keyword>
<comment type="caution">
    <text evidence="12">The sequence shown here is derived from an EMBL/GenBank/DDBJ whole genome shotgun (WGS) entry which is preliminary data.</text>
</comment>